<dbReference type="OrthoDB" id="9765258at2"/>
<dbReference type="NCBIfam" id="TIGR02484">
    <property type="entry name" value="CitB"/>
    <property type="match status" value="1"/>
</dbReference>
<dbReference type="InterPro" id="IPR012830">
    <property type="entry name" value="Citrate_utilization_prot_B"/>
</dbReference>
<feature type="transmembrane region" description="Helical" evidence="1">
    <location>
        <begin position="97"/>
        <end position="122"/>
    </location>
</feature>
<dbReference type="RefSeq" id="WP_088521746.1">
    <property type="nucleotide sequence ID" value="NZ_FYDG01000010.1"/>
</dbReference>
<evidence type="ECO:0000256" key="1">
    <source>
        <dbReference type="SAM" id="Phobius"/>
    </source>
</evidence>
<dbReference type="Proteomes" id="UP000198418">
    <property type="component" value="Unassembled WGS sequence"/>
</dbReference>
<dbReference type="EMBL" id="FYDG01000010">
    <property type="protein sequence ID" value="SNB78902.1"/>
    <property type="molecule type" value="Genomic_DNA"/>
</dbReference>
<accession>A0A212S193</accession>
<dbReference type="SUPFAM" id="SSF103501">
    <property type="entry name" value="Respiratory nitrate reductase 1 gamma chain"/>
    <property type="match status" value="1"/>
</dbReference>
<keyword evidence="3" id="KW-1185">Reference proteome</keyword>
<feature type="transmembrane region" description="Helical" evidence="1">
    <location>
        <begin position="285"/>
        <end position="304"/>
    </location>
</feature>
<organism evidence="2 3">
    <name type="scientific">Rhodoblastus acidophilus</name>
    <name type="common">Rhodopseudomonas acidophila</name>
    <dbReference type="NCBI Taxonomy" id="1074"/>
    <lineage>
        <taxon>Bacteria</taxon>
        <taxon>Pseudomonadati</taxon>
        <taxon>Pseudomonadota</taxon>
        <taxon>Alphaproteobacteria</taxon>
        <taxon>Hyphomicrobiales</taxon>
        <taxon>Rhodoblastaceae</taxon>
        <taxon>Rhodoblastus</taxon>
    </lineage>
</organism>
<proteinExistence type="predicted"/>
<feature type="transmembrane region" description="Helical" evidence="1">
    <location>
        <begin position="242"/>
        <end position="265"/>
    </location>
</feature>
<name>A0A212S193_RHOAC</name>
<keyword evidence="1" id="KW-0812">Transmembrane</keyword>
<gene>
    <name evidence="2" type="ORF">SAMN06265338_110101</name>
</gene>
<protein>
    <submittedName>
        <fullName evidence="2">Citrate/tricarballylate utilization protein</fullName>
    </submittedName>
</protein>
<dbReference type="SUPFAM" id="SSF54862">
    <property type="entry name" value="4Fe-4S ferredoxins"/>
    <property type="match status" value="1"/>
</dbReference>
<keyword evidence="1" id="KW-1133">Transmembrane helix</keyword>
<feature type="transmembrane region" description="Helical" evidence="1">
    <location>
        <begin position="212"/>
        <end position="230"/>
    </location>
</feature>
<dbReference type="InterPro" id="IPR036197">
    <property type="entry name" value="NarG-like_sf"/>
</dbReference>
<evidence type="ECO:0000313" key="3">
    <source>
        <dbReference type="Proteomes" id="UP000198418"/>
    </source>
</evidence>
<sequence length="360" mass="38029">MPLSDPSETERILNICAACMYCDGLCPVFPALTGRDDDIAHLANLCHNCRACWYACQYAPPHPFAVNAPAALSRARRQTYADHVWPRILRHGFVQPWLGAGAMLAATLLTFVVLVVAGAPLAPGSGAFYAVIPWGWMAGLATGALVWAGLSLVVSTLRYWRAIAAGPKPVPLSAALRRALSDIVTLRHLDGGGPGCHESQPFSRRRKWFHQAMAGGVMLAFAATLVAAGFEHFFGAQPPFPLASWPVLLGLFGGAGIVVGAAGLLVGEARMDRAPSDAGESQLNVSFLIALELVALSGLALLALRDTPAMGPLLLAHLSLVVGFFVGLPASKAIHAPFRAAALLRAARNEKPKTRSPAEL</sequence>
<evidence type="ECO:0000313" key="2">
    <source>
        <dbReference type="EMBL" id="SNB78902.1"/>
    </source>
</evidence>
<reference evidence="3" key="1">
    <citation type="submission" date="2017-06" db="EMBL/GenBank/DDBJ databases">
        <authorList>
            <person name="Varghese N."/>
            <person name="Submissions S."/>
        </authorList>
    </citation>
    <scope>NUCLEOTIDE SEQUENCE [LARGE SCALE GENOMIC DNA]</scope>
    <source>
        <strain evidence="3">DSM 137</strain>
    </source>
</reference>
<keyword evidence="1" id="KW-0472">Membrane</keyword>
<dbReference type="AlphaFoldDB" id="A0A212S193"/>
<feature type="transmembrane region" description="Helical" evidence="1">
    <location>
        <begin position="310"/>
        <end position="330"/>
    </location>
</feature>
<feature type="transmembrane region" description="Helical" evidence="1">
    <location>
        <begin position="134"/>
        <end position="154"/>
    </location>
</feature>